<accession>A0A9W6WXU4</accession>
<comment type="caution">
    <text evidence="2">The sequence shown here is derived from an EMBL/GenBank/DDBJ whole genome shotgun (WGS) entry which is preliminary data.</text>
</comment>
<dbReference type="AlphaFoldDB" id="A0A9W6WXU4"/>
<dbReference type="OrthoDB" id="101216at2759"/>
<evidence type="ECO:0000313" key="2">
    <source>
        <dbReference type="EMBL" id="GMF21790.1"/>
    </source>
</evidence>
<protein>
    <submittedName>
        <fullName evidence="2">Unnamed protein product</fullName>
    </submittedName>
</protein>
<dbReference type="PANTHER" id="PTHR35213:SF3">
    <property type="entry name" value="MYB-LIKE DOMAIN-CONTAINING PROTEIN"/>
    <property type="match status" value="1"/>
</dbReference>
<proteinExistence type="predicted"/>
<organism evidence="2 3">
    <name type="scientific">Phytophthora lilii</name>
    <dbReference type="NCBI Taxonomy" id="2077276"/>
    <lineage>
        <taxon>Eukaryota</taxon>
        <taxon>Sar</taxon>
        <taxon>Stramenopiles</taxon>
        <taxon>Oomycota</taxon>
        <taxon>Peronosporomycetes</taxon>
        <taxon>Peronosporales</taxon>
        <taxon>Peronosporaceae</taxon>
        <taxon>Phytophthora</taxon>
    </lineage>
</organism>
<dbReference type="PANTHER" id="PTHR35213">
    <property type="entry name" value="RING-TYPE DOMAIN-CONTAINING PROTEIN-RELATED"/>
    <property type="match status" value="1"/>
</dbReference>
<feature type="region of interest" description="Disordered" evidence="1">
    <location>
        <begin position="125"/>
        <end position="157"/>
    </location>
</feature>
<dbReference type="Proteomes" id="UP001165083">
    <property type="component" value="Unassembled WGS sequence"/>
</dbReference>
<dbReference type="EMBL" id="BSXW01000418">
    <property type="protein sequence ID" value="GMF21790.1"/>
    <property type="molecule type" value="Genomic_DNA"/>
</dbReference>
<feature type="compositionally biased region" description="Polar residues" evidence="1">
    <location>
        <begin position="126"/>
        <end position="137"/>
    </location>
</feature>
<reference evidence="2" key="1">
    <citation type="submission" date="2023-04" db="EMBL/GenBank/DDBJ databases">
        <title>Phytophthora lilii NBRC 32176.</title>
        <authorList>
            <person name="Ichikawa N."/>
            <person name="Sato H."/>
            <person name="Tonouchi N."/>
        </authorList>
    </citation>
    <scope>NUCLEOTIDE SEQUENCE</scope>
    <source>
        <strain evidence="2">NBRC 32176</strain>
    </source>
</reference>
<keyword evidence="3" id="KW-1185">Reference proteome</keyword>
<gene>
    <name evidence="2" type="ORF">Plil01_000862900</name>
</gene>
<sequence>MMMKQFQLGALPIADGLHLRVFMANMLQCDPLRVTKKYAGQAIGKQNFFFQHQKSYCYNLHVKLQKQLSNLRNHYYWHIEYRCKVGPSLNIQELKAAEADYWIREFCKFAKKIGQKVELIAASTGEAASSNSTTTPKSDVIPRPVSEPKEDEGVPLTKPVLLPPVSSLIAQASIVKVEDGSACREVTVKEEEDCTAPSMKDGLSLLLGFSSSMDQSPSPLSSDEWNDPSAFVDLALADLSQGEVSVTSTVGTPPKACAQKSLKKGNWMSEWMKEAEQEWSKGAVSWSLSLSAEPLSDFA</sequence>
<evidence type="ECO:0000313" key="3">
    <source>
        <dbReference type="Proteomes" id="UP001165083"/>
    </source>
</evidence>
<evidence type="ECO:0000256" key="1">
    <source>
        <dbReference type="SAM" id="MobiDB-lite"/>
    </source>
</evidence>
<name>A0A9W6WXU4_9STRA</name>